<protein>
    <submittedName>
        <fullName evidence="1">Uncharacterized protein</fullName>
    </submittedName>
</protein>
<reference evidence="1 2" key="1">
    <citation type="submission" date="2020-06" db="EMBL/GenBank/DDBJ databases">
        <title>Transcriptomic and genomic resources for Thalictrum thalictroides and T. hernandezii: Facilitating candidate gene discovery in an emerging model plant lineage.</title>
        <authorList>
            <person name="Arias T."/>
            <person name="Riano-Pachon D.M."/>
            <person name="Di Stilio V.S."/>
        </authorList>
    </citation>
    <scope>NUCLEOTIDE SEQUENCE [LARGE SCALE GENOMIC DNA]</scope>
    <source>
        <strain evidence="2">cv. WT478/WT964</strain>
        <tissue evidence="1">Leaves</tissue>
    </source>
</reference>
<accession>A0A7J6VMB1</accession>
<dbReference type="Proteomes" id="UP000554482">
    <property type="component" value="Unassembled WGS sequence"/>
</dbReference>
<sequence>MNKITSQGYQASKELLKLQSTLSNRRSVNFPSDFPGSVEDVNSSSSITPSCRRRCLVHEIGNVNRLNYGKEMIRSSDEVYNHNDIVADDGQTNASTEESVNYNKSIDKKTCKTADATSAQAMWFRSQSACNRPSDNIFGVSYDYLEKAIEKIAENKTLDHQDLAVVPPNYGGEEVH</sequence>
<dbReference type="EMBL" id="JABWDY010030096">
    <property type="protein sequence ID" value="KAF5185891.1"/>
    <property type="molecule type" value="Genomic_DNA"/>
</dbReference>
<keyword evidence="2" id="KW-1185">Reference proteome</keyword>
<comment type="caution">
    <text evidence="1">The sequence shown here is derived from an EMBL/GenBank/DDBJ whole genome shotgun (WGS) entry which is preliminary data.</text>
</comment>
<proteinExistence type="predicted"/>
<evidence type="ECO:0000313" key="1">
    <source>
        <dbReference type="EMBL" id="KAF5185891.1"/>
    </source>
</evidence>
<organism evidence="1 2">
    <name type="scientific">Thalictrum thalictroides</name>
    <name type="common">Rue-anemone</name>
    <name type="synonym">Anemone thalictroides</name>
    <dbReference type="NCBI Taxonomy" id="46969"/>
    <lineage>
        <taxon>Eukaryota</taxon>
        <taxon>Viridiplantae</taxon>
        <taxon>Streptophyta</taxon>
        <taxon>Embryophyta</taxon>
        <taxon>Tracheophyta</taxon>
        <taxon>Spermatophyta</taxon>
        <taxon>Magnoliopsida</taxon>
        <taxon>Ranunculales</taxon>
        <taxon>Ranunculaceae</taxon>
        <taxon>Thalictroideae</taxon>
        <taxon>Thalictrum</taxon>
    </lineage>
</organism>
<name>A0A7J6VMB1_THATH</name>
<dbReference type="AlphaFoldDB" id="A0A7J6VMB1"/>
<evidence type="ECO:0000313" key="2">
    <source>
        <dbReference type="Proteomes" id="UP000554482"/>
    </source>
</evidence>
<gene>
    <name evidence="1" type="ORF">FRX31_024522</name>
</gene>